<name>A0A9W9CMU1_9PLEO</name>
<dbReference type="InterPro" id="IPR027417">
    <property type="entry name" value="P-loop_NTPase"/>
</dbReference>
<dbReference type="PANTHER" id="PTHR45623">
    <property type="entry name" value="CHROMODOMAIN-HELICASE-DNA-BINDING PROTEIN 3-RELATED-RELATED"/>
    <property type="match status" value="1"/>
</dbReference>
<dbReference type="InterPro" id="IPR038718">
    <property type="entry name" value="SNF2-like_sf"/>
</dbReference>
<dbReference type="CDD" id="cd15489">
    <property type="entry name" value="PHD_SF"/>
    <property type="match status" value="1"/>
</dbReference>
<comment type="subcellular location">
    <subcellularLocation>
        <location evidence="1">Nucleus</location>
    </subcellularLocation>
</comment>
<dbReference type="GO" id="GO:0000785">
    <property type="term" value="C:chromatin"/>
    <property type="evidence" value="ECO:0007669"/>
    <property type="project" value="TreeGrafter"/>
</dbReference>
<dbReference type="GO" id="GO:0008270">
    <property type="term" value="F:zinc ion binding"/>
    <property type="evidence" value="ECO:0007669"/>
    <property type="project" value="UniProtKB-KW"/>
</dbReference>
<dbReference type="Pfam" id="PF18585">
    <property type="entry name" value="zf-CCCH_6"/>
    <property type="match status" value="1"/>
</dbReference>
<dbReference type="SMART" id="SM00487">
    <property type="entry name" value="DEXDc"/>
    <property type="match status" value="1"/>
</dbReference>
<dbReference type="Gene3D" id="3.40.50.10810">
    <property type="entry name" value="Tandem AAA-ATPase domain"/>
    <property type="match status" value="1"/>
</dbReference>
<keyword evidence="8" id="KW-0067">ATP-binding</keyword>
<dbReference type="InterPro" id="IPR016197">
    <property type="entry name" value="Chromo-like_dom_sf"/>
</dbReference>
<feature type="region of interest" description="Disordered" evidence="10">
    <location>
        <begin position="1433"/>
        <end position="1494"/>
    </location>
</feature>
<feature type="compositionally biased region" description="Basic residues" evidence="10">
    <location>
        <begin position="286"/>
        <end position="295"/>
    </location>
</feature>
<keyword evidence="14" id="KW-1185">Reference proteome</keyword>
<evidence type="ECO:0000256" key="1">
    <source>
        <dbReference type="ARBA" id="ARBA00004123"/>
    </source>
</evidence>
<dbReference type="InterPro" id="IPR000330">
    <property type="entry name" value="SNF2_N"/>
</dbReference>
<dbReference type="Gene3D" id="3.40.50.300">
    <property type="entry name" value="P-loop containing nucleotide triphosphate hydrolases"/>
    <property type="match status" value="1"/>
</dbReference>
<dbReference type="GO" id="GO:0005634">
    <property type="term" value="C:nucleus"/>
    <property type="evidence" value="ECO:0007669"/>
    <property type="project" value="UniProtKB-SubCell"/>
</dbReference>
<feature type="compositionally biased region" description="Low complexity" evidence="10">
    <location>
        <begin position="1442"/>
        <end position="1452"/>
    </location>
</feature>
<evidence type="ECO:0000256" key="10">
    <source>
        <dbReference type="SAM" id="MobiDB-lite"/>
    </source>
</evidence>
<dbReference type="InterPro" id="IPR001650">
    <property type="entry name" value="Helicase_C-like"/>
</dbReference>
<evidence type="ECO:0000256" key="8">
    <source>
        <dbReference type="ARBA" id="ARBA00022840"/>
    </source>
</evidence>
<proteinExistence type="predicted"/>
<dbReference type="GO" id="GO:0016887">
    <property type="term" value="F:ATP hydrolysis activity"/>
    <property type="evidence" value="ECO:0007669"/>
    <property type="project" value="TreeGrafter"/>
</dbReference>
<dbReference type="EMBL" id="JAPEUY010000007">
    <property type="protein sequence ID" value="KAJ4371578.1"/>
    <property type="molecule type" value="Genomic_DNA"/>
</dbReference>
<dbReference type="InterPro" id="IPR013083">
    <property type="entry name" value="Znf_RING/FYVE/PHD"/>
</dbReference>
<accession>A0A9W9CMU1</accession>
<dbReference type="GO" id="GO:0005524">
    <property type="term" value="F:ATP binding"/>
    <property type="evidence" value="ECO:0007669"/>
    <property type="project" value="UniProtKB-KW"/>
</dbReference>
<dbReference type="InterPro" id="IPR001965">
    <property type="entry name" value="Znf_PHD"/>
</dbReference>
<dbReference type="InterPro" id="IPR040934">
    <property type="entry name" value="Znf-CCCH_6"/>
</dbReference>
<feature type="region of interest" description="Disordered" evidence="10">
    <location>
        <begin position="1355"/>
        <end position="1388"/>
    </location>
</feature>
<dbReference type="InterPro" id="IPR056616">
    <property type="entry name" value="Chromo_MIT1"/>
</dbReference>
<feature type="region of interest" description="Disordered" evidence="10">
    <location>
        <begin position="1612"/>
        <end position="1714"/>
    </location>
</feature>
<dbReference type="Proteomes" id="UP001140560">
    <property type="component" value="Unassembled WGS sequence"/>
</dbReference>
<dbReference type="GO" id="GO:0042393">
    <property type="term" value="F:histone binding"/>
    <property type="evidence" value="ECO:0007669"/>
    <property type="project" value="TreeGrafter"/>
</dbReference>
<dbReference type="OrthoDB" id="5857104at2759"/>
<dbReference type="GO" id="GO:0003682">
    <property type="term" value="F:chromatin binding"/>
    <property type="evidence" value="ECO:0007669"/>
    <property type="project" value="TreeGrafter"/>
</dbReference>
<feature type="compositionally biased region" description="Acidic residues" evidence="10">
    <location>
        <begin position="1368"/>
        <end position="1382"/>
    </location>
</feature>
<keyword evidence="5" id="KW-0863">Zinc-finger</keyword>
<dbReference type="PANTHER" id="PTHR45623:SF17">
    <property type="entry name" value="CHROMODOMAIN-HELICASE-DNA-BINDING PROTEIN 3-RELATED"/>
    <property type="match status" value="1"/>
</dbReference>
<dbReference type="SMART" id="SM00249">
    <property type="entry name" value="PHD"/>
    <property type="match status" value="2"/>
</dbReference>
<dbReference type="InterPro" id="IPR055565">
    <property type="entry name" value="DUF7141"/>
</dbReference>
<feature type="compositionally biased region" description="Basic residues" evidence="10">
    <location>
        <begin position="185"/>
        <end position="196"/>
    </location>
</feature>
<keyword evidence="6" id="KW-0378">Hydrolase</keyword>
<dbReference type="GO" id="GO:0003677">
    <property type="term" value="F:DNA binding"/>
    <property type="evidence" value="ECO:0007669"/>
    <property type="project" value="TreeGrafter"/>
</dbReference>
<dbReference type="SMART" id="SM00490">
    <property type="entry name" value="HELICc"/>
    <property type="match status" value="1"/>
</dbReference>
<feature type="compositionally biased region" description="Pro residues" evidence="10">
    <location>
        <begin position="1639"/>
        <end position="1652"/>
    </location>
</feature>
<dbReference type="InterPro" id="IPR041684">
    <property type="entry name" value="Znf-PHD-like"/>
</dbReference>
<dbReference type="Pfam" id="PF23614">
    <property type="entry name" value="DUF7141"/>
    <property type="match status" value="1"/>
</dbReference>
<keyword evidence="9" id="KW-0539">Nucleus</keyword>
<feature type="compositionally biased region" description="Low complexity" evidence="10">
    <location>
        <begin position="1685"/>
        <end position="1696"/>
    </location>
</feature>
<comment type="subunit">
    <text evidence="2">Component of the NuA4 histone acetyltransferase complex.</text>
</comment>
<dbReference type="Pfam" id="PF00176">
    <property type="entry name" value="SNF2-rel_dom"/>
    <property type="match status" value="1"/>
</dbReference>
<dbReference type="Pfam" id="PF15446">
    <property type="entry name" value="zf-PHD-like"/>
    <property type="match status" value="1"/>
</dbReference>
<feature type="compositionally biased region" description="Acidic residues" evidence="10">
    <location>
        <begin position="258"/>
        <end position="274"/>
    </location>
</feature>
<dbReference type="Gene3D" id="3.30.40.10">
    <property type="entry name" value="Zinc/RING finger domain, C3HC4 (zinc finger)"/>
    <property type="match status" value="1"/>
</dbReference>
<keyword evidence="4" id="KW-0547">Nucleotide-binding</keyword>
<feature type="domain" description="Helicase ATP-binding" evidence="11">
    <location>
        <begin position="747"/>
        <end position="918"/>
    </location>
</feature>
<feature type="region of interest" description="Disordered" evidence="10">
    <location>
        <begin position="175"/>
        <end position="316"/>
    </location>
</feature>
<dbReference type="SUPFAM" id="SSF52540">
    <property type="entry name" value="P-loop containing nucleoside triphosphate hydrolases"/>
    <property type="match status" value="2"/>
</dbReference>
<comment type="caution">
    <text evidence="13">The sequence shown here is derived from an EMBL/GenBank/DDBJ whole genome shotgun (WGS) entry which is preliminary data.</text>
</comment>
<evidence type="ECO:0000259" key="11">
    <source>
        <dbReference type="PROSITE" id="PS51192"/>
    </source>
</evidence>
<dbReference type="PROSITE" id="PS51192">
    <property type="entry name" value="HELICASE_ATP_BIND_1"/>
    <property type="match status" value="1"/>
</dbReference>
<keyword evidence="7" id="KW-0862">Zinc</keyword>
<dbReference type="CDD" id="cd17919">
    <property type="entry name" value="DEXHc_Snf"/>
    <property type="match status" value="1"/>
</dbReference>
<gene>
    <name evidence="13" type="ORF">N0V83_004797</name>
</gene>
<protein>
    <submittedName>
        <fullName evidence="13">Uncharacterized protein</fullName>
    </submittedName>
</protein>
<evidence type="ECO:0000259" key="12">
    <source>
        <dbReference type="PROSITE" id="PS51194"/>
    </source>
</evidence>
<evidence type="ECO:0000256" key="5">
    <source>
        <dbReference type="ARBA" id="ARBA00022771"/>
    </source>
</evidence>
<feature type="domain" description="Helicase C-terminal" evidence="12">
    <location>
        <begin position="1052"/>
        <end position="1203"/>
    </location>
</feature>
<reference evidence="13" key="1">
    <citation type="submission" date="2022-10" db="EMBL/GenBank/DDBJ databases">
        <title>Tapping the CABI collections for fungal endophytes: first genome assemblies for Collariella, Neodidymelliopsis, Ascochyta clinopodiicola, Didymella pomorum, Didymosphaeria variabile, Neocosmospora piperis and Neocucurbitaria cava.</title>
        <authorList>
            <person name="Hill R."/>
        </authorList>
    </citation>
    <scope>NUCLEOTIDE SEQUENCE</scope>
    <source>
        <strain evidence="13">IMI 356814</strain>
    </source>
</reference>
<evidence type="ECO:0000256" key="9">
    <source>
        <dbReference type="ARBA" id="ARBA00023242"/>
    </source>
</evidence>
<dbReference type="CDD" id="cd18793">
    <property type="entry name" value="SF2_C_SNF"/>
    <property type="match status" value="1"/>
</dbReference>
<feature type="compositionally biased region" description="Basic and acidic residues" evidence="10">
    <location>
        <begin position="297"/>
        <end position="314"/>
    </location>
</feature>
<dbReference type="PROSITE" id="PS51194">
    <property type="entry name" value="HELICASE_CTER"/>
    <property type="match status" value="1"/>
</dbReference>
<evidence type="ECO:0000256" key="6">
    <source>
        <dbReference type="ARBA" id="ARBA00022801"/>
    </source>
</evidence>
<organism evidence="13 14">
    <name type="scientific">Neocucurbitaria cava</name>
    <dbReference type="NCBI Taxonomy" id="798079"/>
    <lineage>
        <taxon>Eukaryota</taxon>
        <taxon>Fungi</taxon>
        <taxon>Dikarya</taxon>
        <taxon>Ascomycota</taxon>
        <taxon>Pezizomycotina</taxon>
        <taxon>Dothideomycetes</taxon>
        <taxon>Pleosporomycetidae</taxon>
        <taxon>Pleosporales</taxon>
        <taxon>Pleosporineae</taxon>
        <taxon>Cucurbitariaceae</taxon>
        <taxon>Neocucurbitaria</taxon>
    </lineage>
</organism>
<dbReference type="GO" id="GO:0140658">
    <property type="term" value="F:ATP-dependent chromatin remodeler activity"/>
    <property type="evidence" value="ECO:0007669"/>
    <property type="project" value="TreeGrafter"/>
</dbReference>
<evidence type="ECO:0000256" key="2">
    <source>
        <dbReference type="ARBA" id="ARBA00011353"/>
    </source>
</evidence>
<dbReference type="InterPro" id="IPR049730">
    <property type="entry name" value="SNF2/RAD54-like_C"/>
</dbReference>
<evidence type="ECO:0000313" key="14">
    <source>
        <dbReference type="Proteomes" id="UP001140560"/>
    </source>
</evidence>
<evidence type="ECO:0000256" key="7">
    <source>
        <dbReference type="ARBA" id="ARBA00022833"/>
    </source>
</evidence>
<feature type="compositionally biased region" description="Low complexity" evidence="10">
    <location>
        <begin position="1469"/>
        <end position="1489"/>
    </location>
</feature>
<evidence type="ECO:0000313" key="13">
    <source>
        <dbReference type="EMBL" id="KAJ4371578.1"/>
    </source>
</evidence>
<sequence length="1714" mass="193452">MSSDEDGSELMAAFKKKDDRKLITACPKSPEPAAFSPGNFISDDGSRGEEYVTTVASLPKSRRAVCVRPLPIQNKHDYIYYEPQDEVQSILREFTRKGEIMCQVRLWNHRSKVISFDKLLELPGGPEALRVFNTNDDENATTSSADEATMRLRGKTSKARNDDFIDISTIVLSSSEDELTPASRKLLKGKGRTLAKRRADSGRSSRTQSRGSKLIELSTSEDDDDSDNGGRKRRRRRKDVQEPTRRSTRQPMPVRAYDEEEEDEEEDEETDDSSASDILRSDVLPGRKRKRRTLRTLKPEKIPRTGVRQSDRSTRATNNMQETEMDDIYRSDSTPKVSAQKMTVVREVFTTLPRSDLFRSRHAEGCEVCFNGPNIAPLIYCQGCSLAYHKNCLGNRSTRDHLVTKVGNENFMLQCKRCINFYKKKDATAPDLSKCHDCIQVGASCKPFRHRKTTQQEMKDREENGGQDPIVAVPSELINNAHNVLFRCTKCSRAWHYHHLPPISQYAMDVNRDDEEIADERFREYSGKWLCKECDDTQDQKVGSIIAWRPSDVETYRPGTSCDMVSEDDKQYLIKWEKQSYFRAAWYSGAWTWGVTASAMRKAFFKREEGPKMRTEDAIPEEYLRIDIVLDIKYTSYVEVRSEEIDKARIKEVDKALIKYKGLGYEDAVWEKVPTSEDGDRWLDFVTAYNDWVAGRYIRYPKQGPLKARLEKARGTPFAKLERQQQPENLVGGELMKYQVEGLNWLYYQWYCQKNGILADEMGLGKTIQVIGFMATLIQEHNCFPFLIVVPNSTCANWRREIKQWAPSLRVVAYFGSSQAREMAYKYEMFPQGTKELRCHIVVTSYEAAADDSCRRFFRSVSWGGLIVDEGQRLKNDKSQLYTALTSVRSPFRLLLTGTPLQNNARELFNLLHFLDDTVNAAELEEKYAEMTSENIKELHDQIRPYILRRTKVQVLTFLPPLGQVILPISMSHLQKQLYKSILSKRPELLKALFTSDKTLKQQERANLSNILMQLRKCLCHPFVYSREIEERTDVAAVSHRNLVEASAKLSLLELLLPKLKERGHRVLIFSQFLDMLNIIEDFMDGMQLAYQRLDGTMGSLEKQKRIDQFNAPDSPLFAFLLSTRAGGVGINLATADTVIILDPDWNPHQDIQAIARAHRIGQKKKVLCLQLTTRASVEEKIMQMGRKKMALDHVVVEQLDTDDIEDQDVESILKFGAAELFKDDNADHDIRYDDASIDKLLDRSQIENTKTSDDTSAESQFSFARVWANDKGGLQDDFDTVDQEVAPDPGVWDKILKERQAAAAAEALARAEAMGRGRRAKANIDYATEKDGVETASVAGEDIFEDILPSPIKKADKRRKKHTGSESDTDFQADTEEESEPEPPIADIDAARELEGARRRSTTTIANSTLYKQNGAGASKVSSTSTFRFPSVTLPLPNSAQQGPQQPPRGGVKIRLPPVAASKESTHQAPPKSTTSSTPSAQAALQAPKTNGSAVKPFQRANIPIRSPLEPTYGSFSNRICPACNKNHPQGACELKAAGVEHCGLCGLAHYGHSRTCPHIKSETQVREMLEALKNSPEKKELVDAALKYLRGVKGTLVQQKKKDREKAELLKNGGQLPAPAIARPPKNTTPNQMQRPPYAPQNVPPQPPSSHPATLYRSGVPNAYSPYTPPVNPATGSVGSHLQQQQRAMQMQAQGGYEDQEVESALRGFLGQ</sequence>
<dbReference type="InterPro" id="IPR014001">
    <property type="entry name" value="Helicase_ATP-bd"/>
</dbReference>
<dbReference type="Pfam" id="PF23615">
    <property type="entry name" value="Chromo_MIT1"/>
    <property type="match status" value="1"/>
</dbReference>
<dbReference type="SUPFAM" id="SSF54160">
    <property type="entry name" value="Chromo domain-like"/>
    <property type="match status" value="1"/>
</dbReference>
<evidence type="ECO:0000256" key="4">
    <source>
        <dbReference type="ARBA" id="ARBA00022741"/>
    </source>
</evidence>
<keyword evidence="3" id="KW-0479">Metal-binding</keyword>
<evidence type="ECO:0000256" key="3">
    <source>
        <dbReference type="ARBA" id="ARBA00022723"/>
    </source>
</evidence>
<dbReference type="Pfam" id="PF00271">
    <property type="entry name" value="Helicase_C"/>
    <property type="match status" value="1"/>
</dbReference>